<evidence type="ECO:0000313" key="1">
    <source>
        <dbReference type="EMBL" id="KAJ1193837.1"/>
    </source>
</evidence>
<evidence type="ECO:0000313" key="2">
    <source>
        <dbReference type="Proteomes" id="UP001066276"/>
    </source>
</evidence>
<gene>
    <name evidence="1" type="ORF">NDU88_003133</name>
</gene>
<protein>
    <submittedName>
        <fullName evidence="1">Uncharacterized protein</fullName>
    </submittedName>
</protein>
<name>A0AAV7UXL2_PLEWA</name>
<dbReference type="AlphaFoldDB" id="A0AAV7UXL2"/>
<dbReference type="Proteomes" id="UP001066276">
    <property type="component" value="Chromosome 2_2"/>
</dbReference>
<keyword evidence="2" id="KW-1185">Reference proteome</keyword>
<reference evidence="1" key="1">
    <citation type="journal article" date="2022" name="bioRxiv">
        <title>Sequencing and chromosome-scale assembly of the giantPleurodeles waltlgenome.</title>
        <authorList>
            <person name="Brown T."/>
            <person name="Elewa A."/>
            <person name="Iarovenko S."/>
            <person name="Subramanian E."/>
            <person name="Araus A.J."/>
            <person name="Petzold A."/>
            <person name="Susuki M."/>
            <person name="Suzuki K.-i.T."/>
            <person name="Hayashi T."/>
            <person name="Toyoda A."/>
            <person name="Oliveira C."/>
            <person name="Osipova E."/>
            <person name="Leigh N.D."/>
            <person name="Simon A."/>
            <person name="Yun M.H."/>
        </authorList>
    </citation>
    <scope>NUCLEOTIDE SEQUENCE</scope>
    <source>
        <strain evidence="1">20211129_DDA</strain>
        <tissue evidence="1">Liver</tissue>
    </source>
</reference>
<sequence length="112" mass="13250">MLLSFLPNMQRWSRVITTACSTPVTVRSQEMAIPNQEGPREKEKGRTMERRVSNVNVLEICNRIYSGDGVYFDIWKRNKHMSGHVFYPSLQETVCDWIRSRWICEVLDYIFC</sequence>
<proteinExistence type="predicted"/>
<accession>A0AAV7UXL2</accession>
<comment type="caution">
    <text evidence="1">The sequence shown here is derived from an EMBL/GenBank/DDBJ whole genome shotgun (WGS) entry which is preliminary data.</text>
</comment>
<organism evidence="1 2">
    <name type="scientific">Pleurodeles waltl</name>
    <name type="common">Iberian ribbed newt</name>
    <dbReference type="NCBI Taxonomy" id="8319"/>
    <lineage>
        <taxon>Eukaryota</taxon>
        <taxon>Metazoa</taxon>
        <taxon>Chordata</taxon>
        <taxon>Craniata</taxon>
        <taxon>Vertebrata</taxon>
        <taxon>Euteleostomi</taxon>
        <taxon>Amphibia</taxon>
        <taxon>Batrachia</taxon>
        <taxon>Caudata</taxon>
        <taxon>Salamandroidea</taxon>
        <taxon>Salamandridae</taxon>
        <taxon>Pleurodelinae</taxon>
        <taxon>Pleurodeles</taxon>
    </lineage>
</organism>
<dbReference type="EMBL" id="JANPWB010000004">
    <property type="protein sequence ID" value="KAJ1193837.1"/>
    <property type="molecule type" value="Genomic_DNA"/>
</dbReference>